<name>C7RDX1_ANAPD</name>
<evidence type="ECO:0000313" key="7">
    <source>
        <dbReference type="Proteomes" id="UP000002294"/>
    </source>
</evidence>
<dbReference type="AlphaFoldDB" id="C7RDX1"/>
<dbReference type="Gene3D" id="3.20.80.10">
    <property type="entry name" value="Regulatory factor, effector binding domain"/>
    <property type="match status" value="1"/>
</dbReference>
<protein>
    <submittedName>
        <fullName evidence="6">Transcriptional regulator, MerR family</fullName>
    </submittedName>
</protein>
<keyword evidence="4" id="KW-0804">Transcription</keyword>
<dbReference type="GO" id="GO:0003700">
    <property type="term" value="F:DNA-binding transcription factor activity"/>
    <property type="evidence" value="ECO:0007669"/>
    <property type="project" value="InterPro"/>
</dbReference>
<sequence>MYKICFCDIIAVIHKIKLVKEVALLQDRYTIGKVSRLCNIPKETLRYYDKIGLFCPDYRDNETGYRYYSKESLKTLLILRRLRNLGFSIEALKNSLDVNSLDNLENLIEEKSLEYEKQIQILQARKVACDIAIKRFARAKKASSYVESHNIDPIDFPIKVEYIEENPVVFSRKIMKNYAHPDITLTRWIDIYEKCTENGLEMMGSILIIFHGKPFDQFLEKNSDVEFAMQVTKIEAGKLNKRVTRFWGGFEAVTSYYVGDYKNIRIKHQKMLTWINDNGLKVTGPIAEEFLISPLDVDDPSKHVTKIIIPVEKR</sequence>
<evidence type="ECO:0000259" key="5">
    <source>
        <dbReference type="PROSITE" id="PS50937"/>
    </source>
</evidence>
<dbReference type="SUPFAM" id="SSF46955">
    <property type="entry name" value="Putative DNA-binding domain"/>
    <property type="match status" value="1"/>
</dbReference>
<dbReference type="InterPro" id="IPR011256">
    <property type="entry name" value="Reg_factor_effector_dom_sf"/>
</dbReference>
<organism evidence="6 7">
    <name type="scientific">Anaerococcus prevotii (strain ATCC 9321 / DSM 20548 / JCM 6508 / NCTC 11806 / PC1)</name>
    <name type="common">Peptostreptococcus prevotii</name>
    <name type="synonym">Peptococcus prevotii</name>
    <dbReference type="NCBI Taxonomy" id="525919"/>
    <lineage>
        <taxon>Bacteria</taxon>
        <taxon>Bacillati</taxon>
        <taxon>Bacillota</taxon>
        <taxon>Tissierellia</taxon>
        <taxon>Tissierellales</taxon>
        <taxon>Peptoniphilaceae</taxon>
        <taxon>Anaerococcus</taxon>
    </lineage>
</organism>
<dbReference type="InterPro" id="IPR047057">
    <property type="entry name" value="MerR_fam"/>
</dbReference>
<gene>
    <name evidence="6" type="ordered locus">Apre_1361</name>
</gene>
<keyword evidence="2" id="KW-0805">Transcription regulation</keyword>
<evidence type="ECO:0000313" key="6">
    <source>
        <dbReference type="EMBL" id="ACV29384.1"/>
    </source>
</evidence>
<dbReference type="PROSITE" id="PS50937">
    <property type="entry name" value="HTH_MERR_2"/>
    <property type="match status" value="1"/>
</dbReference>
<proteinExistence type="predicted"/>
<dbReference type="InterPro" id="IPR009061">
    <property type="entry name" value="DNA-bd_dom_put_sf"/>
</dbReference>
<dbReference type="PANTHER" id="PTHR30204:SF69">
    <property type="entry name" value="MERR-FAMILY TRANSCRIPTIONAL REGULATOR"/>
    <property type="match status" value="1"/>
</dbReference>
<dbReference type="GO" id="GO:0003677">
    <property type="term" value="F:DNA binding"/>
    <property type="evidence" value="ECO:0007669"/>
    <property type="project" value="UniProtKB-KW"/>
</dbReference>
<dbReference type="eggNOG" id="COG4978">
    <property type="taxonomic scope" value="Bacteria"/>
</dbReference>
<keyword evidence="1" id="KW-0678">Repressor</keyword>
<dbReference type="SMART" id="SM00422">
    <property type="entry name" value="HTH_MERR"/>
    <property type="match status" value="1"/>
</dbReference>
<dbReference type="KEGG" id="apr:Apre_1361"/>
<dbReference type="Pfam" id="PF13411">
    <property type="entry name" value="MerR_1"/>
    <property type="match status" value="1"/>
</dbReference>
<evidence type="ECO:0000256" key="4">
    <source>
        <dbReference type="ARBA" id="ARBA00023163"/>
    </source>
</evidence>
<feature type="domain" description="HTH merR-type" evidence="5">
    <location>
        <begin position="28"/>
        <end position="98"/>
    </location>
</feature>
<dbReference type="InterPro" id="IPR000551">
    <property type="entry name" value="MerR-type_HTH_dom"/>
</dbReference>
<keyword evidence="7" id="KW-1185">Reference proteome</keyword>
<dbReference type="EMBL" id="CP001708">
    <property type="protein sequence ID" value="ACV29384.1"/>
    <property type="molecule type" value="Genomic_DNA"/>
</dbReference>
<dbReference type="Gene3D" id="1.10.1660.10">
    <property type="match status" value="1"/>
</dbReference>
<dbReference type="Proteomes" id="UP000002294">
    <property type="component" value="Chromosome"/>
</dbReference>
<evidence type="ECO:0000256" key="1">
    <source>
        <dbReference type="ARBA" id="ARBA00022491"/>
    </source>
</evidence>
<dbReference type="PANTHER" id="PTHR30204">
    <property type="entry name" value="REDOX-CYCLING DRUG-SENSING TRANSCRIPTIONAL ACTIVATOR SOXR"/>
    <property type="match status" value="1"/>
</dbReference>
<dbReference type="HOGENOM" id="CLU_065103_2_1_9"/>
<dbReference type="STRING" id="525919.Apre_1361"/>
<reference evidence="6 7" key="1">
    <citation type="journal article" date="2009" name="Stand. Genomic Sci.">
        <title>Complete genome sequence of Anaerococcus prevotii type strain (PC1).</title>
        <authorList>
            <person name="Labutti K."/>
            <person name="Pukall R."/>
            <person name="Steenblock K."/>
            <person name="Glavina Del Rio T."/>
            <person name="Tice H."/>
            <person name="Copeland A."/>
            <person name="Cheng J.F."/>
            <person name="Lucas S."/>
            <person name="Chen F."/>
            <person name="Nolan M."/>
            <person name="Bruce D."/>
            <person name="Goodwin L."/>
            <person name="Pitluck S."/>
            <person name="Ivanova N."/>
            <person name="Mavromatis K."/>
            <person name="Ovchinnikova G."/>
            <person name="Pati A."/>
            <person name="Chen A."/>
            <person name="Palaniappan K."/>
            <person name="Land M."/>
            <person name="Hauser L."/>
            <person name="Chang Y.J."/>
            <person name="Jeffries C.D."/>
            <person name="Chain P."/>
            <person name="Saunders E."/>
            <person name="Brettin T."/>
            <person name="Detter J.C."/>
            <person name="Han C."/>
            <person name="Goker M."/>
            <person name="Bristow J."/>
            <person name="Eisen J.A."/>
            <person name="Markowitz V."/>
            <person name="Hugenholtz P."/>
            <person name="Kyrpides N.C."/>
            <person name="Klenk H.P."/>
            <person name="Lapidus A."/>
        </authorList>
    </citation>
    <scope>NUCLEOTIDE SEQUENCE [LARGE SCALE GENOMIC DNA]</scope>
    <source>
        <strain evidence="7">ATCC 9321 / DSM 20548 / JCM 6508 / NCTC 11806 / PC1</strain>
    </source>
</reference>
<dbReference type="eggNOG" id="COG0789">
    <property type="taxonomic scope" value="Bacteria"/>
</dbReference>
<evidence type="ECO:0000256" key="2">
    <source>
        <dbReference type="ARBA" id="ARBA00023015"/>
    </source>
</evidence>
<keyword evidence="3" id="KW-0238">DNA-binding</keyword>
<evidence type="ECO:0000256" key="3">
    <source>
        <dbReference type="ARBA" id="ARBA00023125"/>
    </source>
</evidence>
<dbReference type="SUPFAM" id="SSF55136">
    <property type="entry name" value="Probable bacterial effector-binding domain"/>
    <property type="match status" value="1"/>
</dbReference>
<accession>C7RDX1</accession>